<dbReference type="EMBL" id="LT670849">
    <property type="protein sequence ID" value="SHN78304.1"/>
    <property type="molecule type" value="Genomic_DNA"/>
</dbReference>
<sequence>MLLNDVFVFDNAVHMYDLSDENLVRSDSALDRAYHLHLGDVRRTAGQESTYGNGNMFSSFARRWNTADLGRLLFKDSVTDMAMAQAVPLYDVYKRGFAPVEAQYEFAKAFPDRVMFCGGVDPLYPSLDAALAEMDRQVNELGARSFKFYNAHIGQAWRADDQKIAYPMYERARKLGIKVIQFHKGFPISRANLEDLSPLDIQRAATDFPDLTFAIHHLALPYFEETVYIAARFPNVILVLSGTMHLPMIAPWQFQEYMGRLLRDVGADRILWGSEAPLFGNPQPIIEWFWNMRIDPQLQDRYGYPEITEDDKRKILGENQARLFDVDIDQAKASAIARAA</sequence>
<organism evidence="2 3">
    <name type="scientific">Bradyrhizobium erythrophlei</name>
    <dbReference type="NCBI Taxonomy" id="1437360"/>
    <lineage>
        <taxon>Bacteria</taxon>
        <taxon>Pseudomonadati</taxon>
        <taxon>Pseudomonadota</taxon>
        <taxon>Alphaproteobacteria</taxon>
        <taxon>Hyphomicrobiales</taxon>
        <taxon>Nitrobacteraceae</taxon>
        <taxon>Bradyrhizobium</taxon>
    </lineage>
</organism>
<dbReference type="PANTHER" id="PTHR42889">
    <property type="entry name" value="BLR3681 PROTEIN"/>
    <property type="match status" value="1"/>
</dbReference>
<dbReference type="Gene3D" id="3.20.20.140">
    <property type="entry name" value="Metal-dependent hydrolases"/>
    <property type="match status" value="1"/>
</dbReference>
<gene>
    <name evidence="2" type="ORF">SAMN05444170_3638</name>
</gene>
<dbReference type="AlphaFoldDB" id="A0A1M7U5V5"/>
<evidence type="ECO:0000259" key="1">
    <source>
        <dbReference type="Pfam" id="PF04909"/>
    </source>
</evidence>
<accession>A0A1M7U5V5</accession>
<feature type="domain" description="Amidohydrolase-related" evidence="1">
    <location>
        <begin position="75"/>
        <end position="325"/>
    </location>
</feature>
<evidence type="ECO:0000313" key="3">
    <source>
        <dbReference type="Proteomes" id="UP000184096"/>
    </source>
</evidence>
<dbReference type="PANTHER" id="PTHR42889:SF1">
    <property type="entry name" value="BLR3681 PROTEIN"/>
    <property type="match status" value="1"/>
</dbReference>
<evidence type="ECO:0000313" key="2">
    <source>
        <dbReference type="EMBL" id="SHN78304.1"/>
    </source>
</evidence>
<keyword evidence="3" id="KW-1185">Reference proteome</keyword>
<dbReference type="RefSeq" id="WP_197685862.1">
    <property type="nucleotide sequence ID" value="NZ_LT670849.1"/>
</dbReference>
<reference evidence="3" key="1">
    <citation type="submission" date="2016-11" db="EMBL/GenBank/DDBJ databases">
        <authorList>
            <person name="Varghese N."/>
            <person name="Submissions S."/>
        </authorList>
    </citation>
    <scope>NUCLEOTIDE SEQUENCE [LARGE SCALE GENOMIC DNA]</scope>
    <source>
        <strain evidence="3">GAS401</strain>
    </source>
</reference>
<dbReference type="GO" id="GO:0016787">
    <property type="term" value="F:hydrolase activity"/>
    <property type="evidence" value="ECO:0007669"/>
    <property type="project" value="InterPro"/>
</dbReference>
<dbReference type="InterPro" id="IPR006680">
    <property type="entry name" value="Amidohydro-rel"/>
</dbReference>
<dbReference type="InterPro" id="IPR032466">
    <property type="entry name" value="Metal_Hydrolase"/>
</dbReference>
<dbReference type="Proteomes" id="UP000184096">
    <property type="component" value="Chromosome I"/>
</dbReference>
<proteinExistence type="predicted"/>
<dbReference type="Pfam" id="PF04909">
    <property type="entry name" value="Amidohydro_2"/>
    <property type="match status" value="1"/>
</dbReference>
<dbReference type="SUPFAM" id="SSF51556">
    <property type="entry name" value="Metallo-dependent hydrolases"/>
    <property type="match status" value="1"/>
</dbReference>
<protein>
    <recommendedName>
        <fullName evidence="1">Amidohydrolase-related domain-containing protein</fullName>
    </recommendedName>
</protein>
<name>A0A1M7U5V5_9BRAD</name>